<evidence type="ECO:0000313" key="3">
    <source>
        <dbReference type="EMBL" id="MBV3393682.1"/>
    </source>
</evidence>
<dbReference type="EMBL" id="JAHOEL010000105">
    <property type="protein sequence ID" value="MBV3393682.1"/>
    <property type="molecule type" value="Genomic_DNA"/>
</dbReference>
<name>A0AAW4MVZ0_9FIRM</name>
<proteinExistence type="predicted"/>
<evidence type="ECO:0000313" key="4">
    <source>
        <dbReference type="Proteomes" id="UP001196408"/>
    </source>
</evidence>
<feature type="transmembrane region" description="Helical" evidence="1">
    <location>
        <begin position="20"/>
        <end position="44"/>
    </location>
</feature>
<evidence type="ECO:0000313" key="5">
    <source>
        <dbReference type="Proteomes" id="UP001197492"/>
    </source>
</evidence>
<dbReference type="EMBL" id="JAHOEF010000103">
    <property type="protein sequence ID" value="MBV3383644.1"/>
    <property type="molecule type" value="Genomic_DNA"/>
</dbReference>
<keyword evidence="1" id="KW-0472">Membrane</keyword>
<dbReference type="Proteomes" id="UP001197492">
    <property type="component" value="Unassembled WGS sequence"/>
</dbReference>
<feature type="transmembrane region" description="Helical" evidence="1">
    <location>
        <begin position="56"/>
        <end position="77"/>
    </location>
</feature>
<protein>
    <recommendedName>
        <fullName evidence="6">YcxB-like protein domain-containing protein</fullName>
    </recommendedName>
</protein>
<sequence>METLTVKNNKMDYPTFKKIIILFFPTKSKILFLAAFCFGSIFLLKSLFMRDFSFCIIISAILLFAVIFNLAVSRALLKQLMKQQIERFNKDVIYFDLVFEEDELYSKVDSSTNKAPIKYKDLKKINETNDVVFFTSNAGFKIYFEKKNASNEDIERLHAFFDKQNIKWRKSIL</sequence>
<keyword evidence="5" id="KW-1185">Reference proteome</keyword>
<dbReference type="AlphaFoldDB" id="A0AAW4MVZ0"/>
<accession>A0AAW4MVZ0</accession>
<gene>
    <name evidence="2" type="ORF">KSV97_10580</name>
    <name evidence="3" type="ORF">KSW06_10595</name>
</gene>
<keyword evidence="1" id="KW-0812">Transmembrane</keyword>
<dbReference type="Proteomes" id="UP001196408">
    <property type="component" value="Unassembled WGS sequence"/>
</dbReference>
<evidence type="ECO:0008006" key="6">
    <source>
        <dbReference type="Google" id="ProtNLM"/>
    </source>
</evidence>
<reference evidence="2 5" key="1">
    <citation type="submission" date="2021-06" db="EMBL/GenBank/DDBJ databases">
        <title>Collection of gut derived symbiotic bacterial strains cultured from healthy donors.</title>
        <authorList>
            <person name="Lin H."/>
            <person name="Littmann E."/>
            <person name="Pamer E.G."/>
        </authorList>
    </citation>
    <scope>NUCLEOTIDE SEQUENCE</scope>
    <source>
        <strain evidence="3 5">MSK.21.70</strain>
        <strain evidence="2">MSK.21.82</strain>
    </source>
</reference>
<dbReference type="RefSeq" id="WP_217748289.1">
    <property type="nucleotide sequence ID" value="NZ_JAHOEB010000104.1"/>
</dbReference>
<keyword evidence="1" id="KW-1133">Transmembrane helix</keyword>
<evidence type="ECO:0000313" key="2">
    <source>
        <dbReference type="EMBL" id="MBV3383644.1"/>
    </source>
</evidence>
<organism evidence="2 4">
    <name type="scientific">Catenibacterium mitsuokai</name>
    <dbReference type="NCBI Taxonomy" id="100886"/>
    <lineage>
        <taxon>Bacteria</taxon>
        <taxon>Bacillati</taxon>
        <taxon>Bacillota</taxon>
        <taxon>Erysipelotrichia</taxon>
        <taxon>Erysipelotrichales</taxon>
        <taxon>Coprobacillaceae</taxon>
        <taxon>Catenibacterium</taxon>
    </lineage>
</organism>
<evidence type="ECO:0000256" key="1">
    <source>
        <dbReference type="SAM" id="Phobius"/>
    </source>
</evidence>
<comment type="caution">
    <text evidence="2">The sequence shown here is derived from an EMBL/GenBank/DDBJ whole genome shotgun (WGS) entry which is preliminary data.</text>
</comment>